<feature type="compositionally biased region" description="Polar residues" evidence="1">
    <location>
        <begin position="115"/>
        <end position="134"/>
    </location>
</feature>
<evidence type="ECO:0000313" key="4">
    <source>
        <dbReference type="EMBL" id="ERK49296.1"/>
    </source>
</evidence>
<keyword evidence="2" id="KW-1133">Transmembrane helix</keyword>
<dbReference type="EMBL" id="ACVN02000329">
    <property type="protein sequence ID" value="ERK49296.1"/>
    <property type="molecule type" value="Genomic_DNA"/>
</dbReference>
<proteinExistence type="predicted"/>
<protein>
    <submittedName>
        <fullName evidence="4">PF10708 family protein</fullName>
    </submittedName>
</protein>
<reference evidence="4" key="1">
    <citation type="submission" date="2013-08" db="EMBL/GenBank/DDBJ databases">
        <authorList>
            <person name="Durkin A.S."/>
            <person name="Haft D.R."/>
            <person name="McCorrison J."/>
            <person name="Torralba M."/>
            <person name="Gillis M."/>
            <person name="Haft D.H."/>
            <person name="Methe B."/>
            <person name="Sutton G."/>
            <person name="Nelson K.E."/>
        </authorList>
    </citation>
    <scope>NUCLEOTIDE SEQUENCE [LARGE SCALE GENOMIC DNA]</scope>
    <source>
        <strain evidence="4">F0233</strain>
    </source>
</reference>
<dbReference type="AlphaFoldDB" id="U2PYX2"/>
<feature type="region of interest" description="Disordered" evidence="1">
    <location>
        <begin position="28"/>
        <end position="52"/>
    </location>
</feature>
<feature type="domain" description="DUF2510" evidence="3">
    <location>
        <begin position="4"/>
        <end position="37"/>
    </location>
</feature>
<dbReference type="InterPro" id="IPR018929">
    <property type="entry name" value="DUF2510"/>
</dbReference>
<comment type="caution">
    <text evidence="4">The sequence shown here is derived from an EMBL/GenBank/DDBJ whole genome shotgun (WGS) entry which is preliminary data.</text>
</comment>
<evidence type="ECO:0000256" key="1">
    <source>
        <dbReference type="SAM" id="MobiDB-lite"/>
    </source>
</evidence>
<organism evidence="4 5">
    <name type="scientific">Propionibacterium acidifaciens F0233</name>
    <dbReference type="NCBI Taxonomy" id="553198"/>
    <lineage>
        <taxon>Bacteria</taxon>
        <taxon>Bacillati</taxon>
        <taxon>Actinomycetota</taxon>
        <taxon>Actinomycetes</taxon>
        <taxon>Propionibacteriales</taxon>
        <taxon>Propionibacteriaceae</taxon>
        <taxon>Propionibacterium</taxon>
    </lineage>
</organism>
<keyword evidence="2" id="KW-0812">Transmembrane</keyword>
<name>U2PYX2_9ACTN</name>
<evidence type="ECO:0000313" key="5">
    <source>
        <dbReference type="Proteomes" id="UP000017052"/>
    </source>
</evidence>
<dbReference type="Pfam" id="PF10708">
    <property type="entry name" value="DUF2510"/>
    <property type="match status" value="1"/>
</dbReference>
<feature type="compositionally biased region" description="Low complexity" evidence="1">
    <location>
        <begin position="105"/>
        <end position="114"/>
    </location>
</feature>
<sequence>MPSPGWYPDPAGTPGRYRYWDGQAWSETTTTDPAATPPPGEAPTAAGGAGRSGGGRGFVVAIIAILAAVALVVVIVLTRGGQGAGGDVPEDTNSAAPTESAWDETSTPTPTPSSHQSSQRCPVTTVSTQTNQPSKGIAGGGLQAPDISGWDNSPSFYLDWVSDLHTLIDDVYPGWMSNVSVGALNATDGFTDPTVSAHQTMECYASSGYYSGYTGRKDLVDEATTVNGHQAWHMQAEVYVTMSNLPQVEGDVVDVYVVDVGSDDHFGVFISSVTIGDSARDKKVRDCIAGLKVVS</sequence>
<keyword evidence="5" id="KW-1185">Reference proteome</keyword>
<dbReference type="RefSeq" id="WP_021798903.1">
    <property type="nucleotide sequence ID" value="NZ_ACVN02000329.1"/>
</dbReference>
<evidence type="ECO:0000259" key="3">
    <source>
        <dbReference type="Pfam" id="PF10708"/>
    </source>
</evidence>
<dbReference type="OrthoDB" id="5065474at2"/>
<feature type="region of interest" description="Disordered" evidence="1">
    <location>
        <begin position="81"/>
        <end position="138"/>
    </location>
</feature>
<keyword evidence="2" id="KW-0472">Membrane</keyword>
<gene>
    <name evidence="4" type="ORF">HMPREF0682_0429</name>
</gene>
<dbReference type="Proteomes" id="UP000017052">
    <property type="component" value="Unassembled WGS sequence"/>
</dbReference>
<feature type="transmembrane region" description="Helical" evidence="2">
    <location>
        <begin position="58"/>
        <end position="77"/>
    </location>
</feature>
<evidence type="ECO:0000256" key="2">
    <source>
        <dbReference type="SAM" id="Phobius"/>
    </source>
</evidence>
<dbReference type="GeneID" id="95359228"/>
<accession>U2PYX2</accession>